<accession>A0ABV3RK62</accession>
<evidence type="ECO:0000313" key="2">
    <source>
        <dbReference type="EMBL" id="MEW9919373.1"/>
    </source>
</evidence>
<name>A0ABV3RK62_9RHOB</name>
<keyword evidence="1" id="KW-1133">Transmembrane helix</keyword>
<feature type="transmembrane region" description="Helical" evidence="1">
    <location>
        <begin position="94"/>
        <end position="111"/>
    </location>
</feature>
<feature type="transmembrane region" description="Helical" evidence="1">
    <location>
        <begin position="21"/>
        <end position="48"/>
    </location>
</feature>
<proteinExistence type="predicted"/>
<keyword evidence="1" id="KW-0472">Membrane</keyword>
<evidence type="ECO:0000313" key="3">
    <source>
        <dbReference type="Proteomes" id="UP001556098"/>
    </source>
</evidence>
<dbReference type="RefSeq" id="WP_367877076.1">
    <property type="nucleotide sequence ID" value="NZ_JBFNXX010000004.1"/>
</dbReference>
<dbReference type="EMBL" id="JBFNXX010000004">
    <property type="protein sequence ID" value="MEW9919373.1"/>
    <property type="molecule type" value="Genomic_DNA"/>
</dbReference>
<comment type="caution">
    <text evidence="2">The sequence shown here is derived from an EMBL/GenBank/DDBJ whole genome shotgun (WGS) entry which is preliminary data.</text>
</comment>
<protein>
    <submittedName>
        <fullName evidence="2">Cobalamin biosynthesis protein CobQ</fullName>
    </submittedName>
</protein>
<gene>
    <name evidence="2" type="ORF">AB2B41_07150</name>
</gene>
<feature type="transmembrane region" description="Helical" evidence="1">
    <location>
        <begin position="167"/>
        <end position="188"/>
    </location>
</feature>
<sequence length="192" mass="21226">MNTPAHLLLGAAALARGEKRGLIWAALVGALLPDLSLYMLAGAAIWLLGIPPRIVFDEFYFSQTWQTVFAIDNSFLVWGFLLALAVWQRLDWGIVLTGAALLHLALDLPLHHDDGRPHFWPITTWVFESPLSYWDRSRGAGWIAPVGAAAATVAAILLWLRRPGWLLSALILCLLLAELMVAQVWMFVFSGA</sequence>
<dbReference type="Proteomes" id="UP001556098">
    <property type="component" value="Unassembled WGS sequence"/>
</dbReference>
<keyword evidence="3" id="KW-1185">Reference proteome</keyword>
<feature type="transmembrane region" description="Helical" evidence="1">
    <location>
        <begin position="68"/>
        <end position="87"/>
    </location>
</feature>
<evidence type="ECO:0000256" key="1">
    <source>
        <dbReference type="SAM" id="Phobius"/>
    </source>
</evidence>
<reference evidence="2 3" key="1">
    <citation type="submission" date="2024-07" db="EMBL/GenBank/DDBJ databases">
        <title>Marimonas sp.nov., isolated from tidal-flat sediment.</title>
        <authorList>
            <person name="Jayan J.N."/>
            <person name="Lee S.S."/>
        </authorList>
    </citation>
    <scope>NUCLEOTIDE SEQUENCE [LARGE SCALE GENOMIC DNA]</scope>
    <source>
        <strain evidence="2 3">MJW-29</strain>
    </source>
</reference>
<keyword evidence="1" id="KW-0812">Transmembrane</keyword>
<organism evidence="2 3">
    <name type="scientific">Sulfitobacter sediminis</name>
    <dbReference type="NCBI Taxonomy" id="3234186"/>
    <lineage>
        <taxon>Bacteria</taxon>
        <taxon>Pseudomonadati</taxon>
        <taxon>Pseudomonadota</taxon>
        <taxon>Alphaproteobacteria</taxon>
        <taxon>Rhodobacterales</taxon>
        <taxon>Roseobacteraceae</taxon>
        <taxon>Sulfitobacter</taxon>
    </lineage>
</organism>
<feature type="transmembrane region" description="Helical" evidence="1">
    <location>
        <begin position="139"/>
        <end position="160"/>
    </location>
</feature>